<evidence type="ECO:0008006" key="2">
    <source>
        <dbReference type="Google" id="ProtNLM"/>
    </source>
</evidence>
<evidence type="ECO:0000313" key="1">
    <source>
        <dbReference type="EMBL" id="HFC47046.1"/>
    </source>
</evidence>
<name>A0A7V2SW42_9BACT</name>
<reference evidence="1" key="1">
    <citation type="journal article" date="2020" name="mSystems">
        <title>Genome- and Community-Level Interaction Insights into Carbon Utilization and Element Cycling Functions of Hydrothermarchaeota in Hydrothermal Sediment.</title>
        <authorList>
            <person name="Zhou Z."/>
            <person name="Liu Y."/>
            <person name="Xu W."/>
            <person name="Pan J."/>
            <person name="Luo Z.H."/>
            <person name="Li M."/>
        </authorList>
    </citation>
    <scope>NUCLEOTIDE SEQUENCE [LARGE SCALE GENOMIC DNA]</scope>
    <source>
        <strain evidence="1">HyVt-503</strain>
    </source>
</reference>
<dbReference type="AlphaFoldDB" id="A0A7V2SW42"/>
<dbReference type="InterPro" id="IPR046871">
    <property type="entry name" value="Pro_CA_2"/>
</dbReference>
<dbReference type="EMBL" id="DRND01000325">
    <property type="protein sequence ID" value="HFC47046.1"/>
    <property type="molecule type" value="Genomic_DNA"/>
</dbReference>
<dbReference type="Pfam" id="PF20393">
    <property type="entry name" value="Pro_CA_2"/>
    <property type="match status" value="1"/>
</dbReference>
<accession>A0A7V2SW42</accession>
<dbReference type="GO" id="GO:0004089">
    <property type="term" value="F:carbonate dehydratase activity"/>
    <property type="evidence" value="ECO:0007669"/>
    <property type="project" value="InterPro"/>
</dbReference>
<dbReference type="Proteomes" id="UP000885797">
    <property type="component" value="Unassembled WGS sequence"/>
</dbReference>
<proteinExistence type="predicted"/>
<dbReference type="InterPro" id="IPR036874">
    <property type="entry name" value="Carbonic_anhydrase_sf"/>
</dbReference>
<sequence length="126" mass="14341">MSFCTAINCMDGRVQEPVIKYLKKRFNVDYVDTITEPGPNLILAEQSDAHIIDSILRRLKISIEKHNSKAVAIVGHHDCAGNPAPRELQFVHIEKAIHFIGQSYPVIEIIGLWIDEDWRVNEIPPK</sequence>
<gene>
    <name evidence="1" type="ORF">ENJ63_04105</name>
</gene>
<protein>
    <recommendedName>
        <fullName evidence="2">Carbonic anhydrase</fullName>
    </recommendedName>
</protein>
<organism evidence="1">
    <name type="scientific">Dissulfuribacter thermophilus</name>
    <dbReference type="NCBI Taxonomy" id="1156395"/>
    <lineage>
        <taxon>Bacteria</taxon>
        <taxon>Pseudomonadati</taxon>
        <taxon>Thermodesulfobacteriota</taxon>
        <taxon>Dissulfuribacteria</taxon>
        <taxon>Dissulfuribacterales</taxon>
        <taxon>Dissulfuribacteraceae</taxon>
        <taxon>Dissulfuribacter</taxon>
    </lineage>
</organism>
<comment type="caution">
    <text evidence="1">The sequence shown here is derived from an EMBL/GenBank/DDBJ whole genome shotgun (WGS) entry which is preliminary data.</text>
</comment>
<dbReference type="GO" id="GO:0008270">
    <property type="term" value="F:zinc ion binding"/>
    <property type="evidence" value="ECO:0007669"/>
    <property type="project" value="InterPro"/>
</dbReference>
<dbReference type="SUPFAM" id="SSF53056">
    <property type="entry name" value="beta-carbonic anhydrase, cab"/>
    <property type="match status" value="1"/>
</dbReference>